<dbReference type="Pfam" id="PF00400">
    <property type="entry name" value="WD40"/>
    <property type="match status" value="7"/>
</dbReference>
<dbReference type="SMART" id="SM00320">
    <property type="entry name" value="WD40"/>
    <property type="match status" value="10"/>
</dbReference>
<keyword evidence="13" id="KW-1185">Reference proteome</keyword>
<dbReference type="Proteomes" id="UP001159427">
    <property type="component" value="Unassembled WGS sequence"/>
</dbReference>
<dbReference type="PANTHER" id="PTHR44111">
    <property type="entry name" value="ELONGATOR COMPLEX PROTEIN 2"/>
    <property type="match status" value="1"/>
</dbReference>
<evidence type="ECO:0000256" key="9">
    <source>
        <dbReference type="ARBA" id="ARBA00022737"/>
    </source>
</evidence>
<comment type="subcellular location">
    <subcellularLocation>
        <location evidence="2">Cytoplasm</location>
    </subcellularLocation>
    <subcellularLocation>
        <location evidence="1">Nucleus</location>
    </subcellularLocation>
</comment>
<evidence type="ECO:0000256" key="3">
    <source>
        <dbReference type="ARBA" id="ARBA00005043"/>
    </source>
</evidence>
<keyword evidence="6" id="KW-0963">Cytoplasm</keyword>
<evidence type="ECO:0000256" key="5">
    <source>
        <dbReference type="ARBA" id="ARBA00020267"/>
    </source>
</evidence>
<evidence type="ECO:0000313" key="13">
    <source>
        <dbReference type="Proteomes" id="UP001159427"/>
    </source>
</evidence>
<comment type="caution">
    <text evidence="12">The sequence shown here is derived from an EMBL/GenBank/DDBJ whole genome shotgun (WGS) entry which is preliminary data.</text>
</comment>
<feature type="repeat" description="WD" evidence="11">
    <location>
        <begin position="222"/>
        <end position="266"/>
    </location>
</feature>
<accession>A0ABN8SNN7</accession>
<gene>
    <name evidence="12" type="ORF">PEVE_00023293</name>
</gene>
<dbReference type="InterPro" id="IPR037289">
    <property type="entry name" value="Elp2"/>
</dbReference>
<keyword evidence="9" id="KW-0677">Repeat</keyword>
<dbReference type="Gene3D" id="2.130.10.10">
    <property type="entry name" value="YVTN repeat-like/Quinoprotein amine dehydrogenase"/>
    <property type="match status" value="4"/>
</dbReference>
<evidence type="ECO:0000256" key="7">
    <source>
        <dbReference type="ARBA" id="ARBA00022574"/>
    </source>
</evidence>
<feature type="repeat" description="WD" evidence="11">
    <location>
        <begin position="693"/>
        <end position="724"/>
    </location>
</feature>
<dbReference type="EMBL" id="CALNXI010003092">
    <property type="protein sequence ID" value="CAH3192127.1"/>
    <property type="molecule type" value="Genomic_DNA"/>
</dbReference>
<evidence type="ECO:0000256" key="4">
    <source>
        <dbReference type="ARBA" id="ARBA00005881"/>
    </source>
</evidence>
<evidence type="ECO:0000256" key="8">
    <source>
        <dbReference type="ARBA" id="ARBA00022694"/>
    </source>
</evidence>
<evidence type="ECO:0000313" key="12">
    <source>
        <dbReference type="EMBL" id="CAH3192127.1"/>
    </source>
</evidence>
<protein>
    <recommendedName>
        <fullName evidence="5">Elongator complex protein 2</fullName>
    </recommendedName>
</protein>
<keyword evidence="10" id="KW-0539">Nucleus</keyword>
<evidence type="ECO:0000256" key="10">
    <source>
        <dbReference type="ARBA" id="ARBA00023242"/>
    </source>
</evidence>
<dbReference type="InterPro" id="IPR015943">
    <property type="entry name" value="WD40/YVTN_repeat-like_dom_sf"/>
</dbReference>
<evidence type="ECO:0000256" key="2">
    <source>
        <dbReference type="ARBA" id="ARBA00004496"/>
    </source>
</evidence>
<dbReference type="InterPro" id="IPR001680">
    <property type="entry name" value="WD40_rpt"/>
</dbReference>
<dbReference type="SUPFAM" id="SSF50978">
    <property type="entry name" value="WD40 repeat-like"/>
    <property type="match status" value="3"/>
</dbReference>
<comment type="similarity">
    <text evidence="4">Belongs to the WD repeat ELP2 family.</text>
</comment>
<organism evidence="12 13">
    <name type="scientific">Porites evermanni</name>
    <dbReference type="NCBI Taxonomy" id="104178"/>
    <lineage>
        <taxon>Eukaryota</taxon>
        <taxon>Metazoa</taxon>
        <taxon>Cnidaria</taxon>
        <taxon>Anthozoa</taxon>
        <taxon>Hexacorallia</taxon>
        <taxon>Scleractinia</taxon>
        <taxon>Fungiina</taxon>
        <taxon>Poritidae</taxon>
        <taxon>Porites</taxon>
    </lineage>
</organism>
<proteinExistence type="inferred from homology"/>
<feature type="repeat" description="WD" evidence="11">
    <location>
        <begin position="67"/>
        <end position="104"/>
    </location>
</feature>
<name>A0ABN8SNN7_9CNID</name>
<dbReference type="PROSITE" id="PS50294">
    <property type="entry name" value="WD_REPEATS_REGION"/>
    <property type="match status" value="2"/>
</dbReference>
<keyword evidence="7 11" id="KW-0853">WD repeat</keyword>
<sequence length="913" mass="101680">MANTADRNEACISCCKCSLEYLSAACNRTPLCVDWGRNGWVAYGTCHSIALWLPKRAFPHGSVKYILNGHKDRVNCVKWIPHPALGDEYELISGSTDKTVIVWQRKTTEDYQWKVCAILEGHEGAVNSVAAVTIQVSNNNADMKTIIVSASADSSVRIWQRIGSGDKFTCLQTLSFGKGFILAVAVSILPGTVVPVIACGGEDSKVHLFTQKYDKFVKVQSLLGHEDWIRGVEFTKEDRGDLLLASCAQDTFIRIWRVSSDNKVQEAESEILCDKMPELKLTSNIFSVADKGLEREFSVVLESVLTGHEGWIYGVHWHPVVRKDDGSITQPMSLLTASMDKTLIVWTPEEDSGVWLEKVRVGEVGGTTLGFYGGVFSPDGHSILGHGYQGAFHLWNNATCESESRWEPGVAVSGHFGPIQDIDWDPADGQFLVSVSSDQTTRLHAAWKQDGLQSVWCEIARPQVHGYDMQCLSMLSRYRLASGADEKVLRIFTAPRQFMETFQRLCKVQENSKACSGPFLPIGASVPALGLSNKAVFDGDLDSLRRDLEDPARPMKSSAFASEEPAPFTPVSLKEPPTEDILQQNTLWPEVQKLYGHGYEIFCVASSPDGKLLASACKASKPEHAALILWDTATWRQLCSLSSHTLTVTQIAFDHSGHRLLSVSRDRCWSVFKRKDESAEGPLFRLVTRSDKKNQHARIIWSCAWSSDDKYFATASRDKKVIIWGDVNLPRDNWQAVSSSLDVGEPATAVDISPVVTSNCRYTVAVGTESGRIALYSWYLNEDGRRSGGWNLLHAFDQSYPLYVYTVENSSNFAILYSSFLQDSRFVTCSQYVGCDGEKLVNMKITLVYSWQVAAWITAFEYTISTLLVDELWSWNCLRAIPQFRLALGRMGASFGFSDFWDRMGEQTLVMIG</sequence>
<dbReference type="PROSITE" id="PS50082">
    <property type="entry name" value="WD_REPEATS_2"/>
    <property type="match status" value="3"/>
</dbReference>
<keyword evidence="8" id="KW-0819">tRNA processing</keyword>
<evidence type="ECO:0000256" key="1">
    <source>
        <dbReference type="ARBA" id="ARBA00004123"/>
    </source>
</evidence>
<comment type="pathway">
    <text evidence="3">tRNA modification; 5-methoxycarbonylmethyl-2-thiouridine-tRNA biosynthesis.</text>
</comment>
<evidence type="ECO:0000256" key="6">
    <source>
        <dbReference type="ARBA" id="ARBA00022490"/>
    </source>
</evidence>
<dbReference type="InterPro" id="IPR036322">
    <property type="entry name" value="WD40_repeat_dom_sf"/>
</dbReference>
<evidence type="ECO:0000256" key="11">
    <source>
        <dbReference type="PROSITE-ProRule" id="PRU00221"/>
    </source>
</evidence>
<dbReference type="PANTHER" id="PTHR44111:SF1">
    <property type="entry name" value="ELONGATOR COMPLEX PROTEIN 2"/>
    <property type="match status" value="1"/>
</dbReference>
<reference evidence="12 13" key="1">
    <citation type="submission" date="2022-05" db="EMBL/GenBank/DDBJ databases">
        <authorList>
            <consortium name="Genoscope - CEA"/>
            <person name="William W."/>
        </authorList>
    </citation>
    <scope>NUCLEOTIDE SEQUENCE [LARGE SCALE GENOMIC DNA]</scope>
</reference>